<dbReference type="SUPFAM" id="SSF46689">
    <property type="entry name" value="Homeodomain-like"/>
    <property type="match status" value="1"/>
</dbReference>
<dbReference type="AlphaFoldDB" id="A0A250DK18"/>
<dbReference type="PANTHER" id="PTHR30055:SF234">
    <property type="entry name" value="HTH-TYPE TRANSCRIPTIONAL REGULATOR BETI"/>
    <property type="match status" value="1"/>
</dbReference>
<evidence type="ECO:0000256" key="4">
    <source>
        <dbReference type="ARBA" id="ARBA00023163"/>
    </source>
</evidence>
<evidence type="ECO:0000256" key="3">
    <source>
        <dbReference type="ARBA" id="ARBA00023125"/>
    </source>
</evidence>
<dbReference type="EMBL" id="CP023284">
    <property type="protein sequence ID" value="ATA54718.1"/>
    <property type="molecule type" value="Genomic_DNA"/>
</dbReference>
<proteinExistence type="predicted"/>
<dbReference type="PROSITE" id="PS01081">
    <property type="entry name" value="HTH_TETR_1"/>
    <property type="match status" value="1"/>
</dbReference>
<dbReference type="PRINTS" id="PR00455">
    <property type="entry name" value="HTHTETR"/>
</dbReference>
<keyword evidence="2" id="KW-0805">Transcription regulation</keyword>
<dbReference type="InterPro" id="IPR009057">
    <property type="entry name" value="Homeodomain-like_sf"/>
</dbReference>
<evidence type="ECO:0000256" key="6">
    <source>
        <dbReference type="SAM" id="MobiDB-lite"/>
    </source>
</evidence>
<keyword evidence="3 5" id="KW-0238">DNA-binding</keyword>
<dbReference type="InterPro" id="IPR023772">
    <property type="entry name" value="DNA-bd_HTH_TetR-type_CS"/>
</dbReference>
<keyword evidence="4" id="KW-0804">Transcription</keyword>
<feature type="region of interest" description="Disordered" evidence="6">
    <location>
        <begin position="1"/>
        <end position="21"/>
    </location>
</feature>
<dbReference type="Proteomes" id="UP000217154">
    <property type="component" value="Chromosome"/>
</dbReference>
<feature type="domain" description="HTH tetR-type" evidence="7">
    <location>
        <begin position="62"/>
        <end position="122"/>
    </location>
</feature>
<name>A0A250DK18_9BURK</name>
<evidence type="ECO:0000313" key="9">
    <source>
        <dbReference type="Proteomes" id="UP000217154"/>
    </source>
</evidence>
<reference evidence="8 9" key="1">
    <citation type="submission" date="2017-09" db="EMBL/GenBank/DDBJ databases">
        <title>The diverse metabolic capabilities of V. boronicumulans make it an excellent choice for continued studies on novel biodegradation.</title>
        <authorList>
            <person name="Sun S."/>
        </authorList>
    </citation>
    <scope>NUCLEOTIDE SEQUENCE [LARGE SCALE GENOMIC DNA]</scope>
    <source>
        <strain evidence="8 9">J1</strain>
    </source>
</reference>
<dbReference type="InterPro" id="IPR050109">
    <property type="entry name" value="HTH-type_TetR-like_transc_reg"/>
</dbReference>
<feature type="DNA-binding region" description="H-T-H motif" evidence="5">
    <location>
        <begin position="85"/>
        <end position="104"/>
    </location>
</feature>
<dbReference type="InterPro" id="IPR001647">
    <property type="entry name" value="HTH_TetR"/>
</dbReference>
<dbReference type="InterPro" id="IPR049484">
    <property type="entry name" value="Rv0078-like_C"/>
</dbReference>
<sequence length="256" mass="27950">MRPMRTCTRPGARWRSRRVEPETALRPSLPGRCCVPYCPRVHVAQQPSRRKTHMVQQAKRSATTVGAILASARQLFIERGFAAVSIDDIAAGAGIAKGGLYHHFRAKHDVFEAVLDAVQAELAAELGTRIQRIEGHRSPHTIATNLRIYLEAATQEGLRQLILVDGPVVLGWERWRGIDDRHFMDSIRTGLVAIMPAGTPPEEIEAATRLIAGAVAEAALACGAAQDPMAAVQLHCRLLETMLCGLQQHGSDSHPD</sequence>
<protein>
    <submittedName>
        <fullName evidence="8">TetR family transcriptional regulator</fullName>
    </submittedName>
</protein>
<evidence type="ECO:0000256" key="1">
    <source>
        <dbReference type="ARBA" id="ARBA00022491"/>
    </source>
</evidence>
<evidence type="ECO:0000256" key="2">
    <source>
        <dbReference type="ARBA" id="ARBA00023015"/>
    </source>
</evidence>
<accession>A0A250DK18</accession>
<keyword evidence="1" id="KW-0678">Repressor</keyword>
<organism evidence="8 9">
    <name type="scientific">Variovorax boronicumulans</name>
    <dbReference type="NCBI Taxonomy" id="436515"/>
    <lineage>
        <taxon>Bacteria</taxon>
        <taxon>Pseudomonadati</taxon>
        <taxon>Pseudomonadota</taxon>
        <taxon>Betaproteobacteria</taxon>
        <taxon>Burkholderiales</taxon>
        <taxon>Comamonadaceae</taxon>
        <taxon>Variovorax</taxon>
    </lineage>
</organism>
<dbReference type="FunFam" id="1.10.10.60:FF:000141">
    <property type="entry name" value="TetR family transcriptional regulator"/>
    <property type="match status" value="1"/>
</dbReference>
<evidence type="ECO:0000259" key="7">
    <source>
        <dbReference type="PROSITE" id="PS50977"/>
    </source>
</evidence>
<dbReference type="Gene3D" id="1.10.357.10">
    <property type="entry name" value="Tetracycline Repressor, domain 2"/>
    <property type="match status" value="1"/>
</dbReference>
<dbReference type="PROSITE" id="PS50977">
    <property type="entry name" value="HTH_TETR_2"/>
    <property type="match status" value="1"/>
</dbReference>
<gene>
    <name evidence="8" type="ORF">CKY39_17030</name>
</gene>
<dbReference type="KEGG" id="vbo:CKY39_17030"/>
<dbReference type="GO" id="GO:0003700">
    <property type="term" value="F:DNA-binding transcription factor activity"/>
    <property type="evidence" value="ECO:0007669"/>
    <property type="project" value="TreeGrafter"/>
</dbReference>
<dbReference type="PANTHER" id="PTHR30055">
    <property type="entry name" value="HTH-TYPE TRANSCRIPTIONAL REGULATOR RUTR"/>
    <property type="match status" value="1"/>
</dbReference>
<dbReference type="Pfam" id="PF21351">
    <property type="entry name" value="TetR_C_41"/>
    <property type="match status" value="1"/>
</dbReference>
<evidence type="ECO:0000313" key="8">
    <source>
        <dbReference type="EMBL" id="ATA54718.1"/>
    </source>
</evidence>
<dbReference type="Pfam" id="PF00440">
    <property type="entry name" value="TetR_N"/>
    <property type="match status" value="1"/>
</dbReference>
<dbReference type="GO" id="GO:0000976">
    <property type="term" value="F:transcription cis-regulatory region binding"/>
    <property type="evidence" value="ECO:0007669"/>
    <property type="project" value="TreeGrafter"/>
</dbReference>
<evidence type="ECO:0000256" key="5">
    <source>
        <dbReference type="PROSITE-ProRule" id="PRU00335"/>
    </source>
</evidence>